<feature type="compositionally biased region" description="Basic residues" evidence="1">
    <location>
        <begin position="61"/>
        <end position="70"/>
    </location>
</feature>
<accession>A0ABM3PUC5</accession>
<feature type="compositionally biased region" description="Pro residues" evidence="1">
    <location>
        <begin position="74"/>
        <end position="83"/>
    </location>
</feature>
<dbReference type="InterPro" id="IPR039887">
    <property type="entry name" value="IQCF"/>
</dbReference>
<proteinExistence type="predicted"/>
<dbReference type="Gene3D" id="1.20.5.190">
    <property type="match status" value="2"/>
</dbReference>
<dbReference type="PANTHER" id="PTHR21633">
    <property type="entry name" value="IQ MOTIF CONTAINING F"/>
    <property type="match status" value="1"/>
</dbReference>
<dbReference type="GeneID" id="106987058"/>
<organism evidence="2 3">
    <name type="scientific">Acinonyx jubatus</name>
    <name type="common">Cheetah</name>
    <dbReference type="NCBI Taxonomy" id="32536"/>
    <lineage>
        <taxon>Eukaryota</taxon>
        <taxon>Metazoa</taxon>
        <taxon>Chordata</taxon>
        <taxon>Craniata</taxon>
        <taxon>Vertebrata</taxon>
        <taxon>Euteleostomi</taxon>
        <taxon>Mammalia</taxon>
        <taxon>Eutheria</taxon>
        <taxon>Laurasiatheria</taxon>
        <taxon>Carnivora</taxon>
        <taxon>Feliformia</taxon>
        <taxon>Felidae</taxon>
        <taxon>Felinae</taxon>
        <taxon>Acinonyx</taxon>
    </lineage>
</organism>
<evidence type="ECO:0000313" key="2">
    <source>
        <dbReference type="Proteomes" id="UP001652583"/>
    </source>
</evidence>
<sequence>MEALNGRIRTEIGDVSAHRRVESLNYLEPGEQFGILHHHPQKDGQFCEIPIEEDIDETRSMKKKEKKKKIQPSPTLPPPPPKKSGPDKDALETEKLKRLCQKRHRARIKAAEKIQAWWRGTLVRRTLLVAALRAWMIQLWWRTLLWRRVLKQRRDLLKIYVIQEEAAVKLQSWVRMWQCHRRYCRICNAVCILQAPKSYFAFQTSDILQAQYEVTPNQPEFHIEILSV</sequence>
<dbReference type="SMART" id="SM00015">
    <property type="entry name" value="IQ"/>
    <property type="match status" value="2"/>
</dbReference>
<protein>
    <submittedName>
        <fullName evidence="3">IQ domain-containing protein F3 isoform X1</fullName>
    </submittedName>
</protein>
<dbReference type="Pfam" id="PF00612">
    <property type="entry name" value="IQ"/>
    <property type="match status" value="2"/>
</dbReference>
<dbReference type="PANTHER" id="PTHR21633:SF5">
    <property type="entry name" value="IQ DOMAIN-CONTAINING PROTEIN F3"/>
    <property type="match status" value="1"/>
</dbReference>
<name>A0ABM3PUC5_ACIJB</name>
<keyword evidence="2" id="KW-1185">Reference proteome</keyword>
<reference evidence="3" key="1">
    <citation type="submission" date="2025-08" db="UniProtKB">
        <authorList>
            <consortium name="RefSeq"/>
        </authorList>
    </citation>
    <scope>IDENTIFICATION</scope>
    <source>
        <tissue evidence="3">Blood</tissue>
    </source>
</reference>
<dbReference type="Proteomes" id="UP001652583">
    <property type="component" value="Chromosome A2"/>
</dbReference>
<gene>
    <name evidence="3" type="primary">LOC106987058</name>
</gene>
<dbReference type="InterPro" id="IPR000048">
    <property type="entry name" value="IQ_motif_EF-hand-BS"/>
</dbReference>
<evidence type="ECO:0000256" key="1">
    <source>
        <dbReference type="SAM" id="MobiDB-lite"/>
    </source>
</evidence>
<dbReference type="PROSITE" id="PS50096">
    <property type="entry name" value="IQ"/>
    <property type="match status" value="1"/>
</dbReference>
<dbReference type="RefSeq" id="XP_053075275.1">
    <property type="nucleotide sequence ID" value="XM_053219300.1"/>
</dbReference>
<evidence type="ECO:0000313" key="3">
    <source>
        <dbReference type="RefSeq" id="XP_053075275.1"/>
    </source>
</evidence>
<feature type="region of interest" description="Disordered" evidence="1">
    <location>
        <begin position="57"/>
        <end position="89"/>
    </location>
</feature>